<name>A0ABD3B3U7_9GENT</name>
<keyword evidence="2" id="KW-1185">Reference proteome</keyword>
<dbReference type="EMBL" id="JBJUIK010000001">
    <property type="protein sequence ID" value="KAL3538011.1"/>
    <property type="molecule type" value="Genomic_DNA"/>
</dbReference>
<sequence length="169" mass="17926">MDGNSSLDNSVENIAEEFVQGSQDSSAITSPPSIGTITRRETVVVVFDSEKVVRRRNRIVQDLNVKTVTDQQLFISSSAAILEAVAEAVAVPRCAIRAAASRIAINATTTGHDLVKDDTRSRELSIDTAICSVVAREIGVDAAIIEPKSQDFTAASMGEQDTTTACAEG</sequence>
<evidence type="ECO:0000313" key="2">
    <source>
        <dbReference type="Proteomes" id="UP001630127"/>
    </source>
</evidence>
<accession>A0ABD3B3U7</accession>
<dbReference type="AlphaFoldDB" id="A0ABD3B3U7"/>
<dbReference type="Proteomes" id="UP001630127">
    <property type="component" value="Unassembled WGS sequence"/>
</dbReference>
<protein>
    <submittedName>
        <fullName evidence="1">Uncharacterized protein</fullName>
    </submittedName>
</protein>
<reference evidence="1 2" key="1">
    <citation type="submission" date="2024-11" db="EMBL/GenBank/DDBJ databases">
        <title>A near-complete genome assembly of Cinchona calisaya.</title>
        <authorList>
            <person name="Lian D.C."/>
            <person name="Zhao X.W."/>
            <person name="Wei L."/>
        </authorList>
    </citation>
    <scope>NUCLEOTIDE SEQUENCE [LARGE SCALE GENOMIC DNA]</scope>
    <source>
        <tissue evidence="1">Nenye</tissue>
    </source>
</reference>
<proteinExistence type="predicted"/>
<organism evidence="1 2">
    <name type="scientific">Cinchona calisaya</name>
    <dbReference type="NCBI Taxonomy" id="153742"/>
    <lineage>
        <taxon>Eukaryota</taxon>
        <taxon>Viridiplantae</taxon>
        <taxon>Streptophyta</taxon>
        <taxon>Embryophyta</taxon>
        <taxon>Tracheophyta</taxon>
        <taxon>Spermatophyta</taxon>
        <taxon>Magnoliopsida</taxon>
        <taxon>eudicotyledons</taxon>
        <taxon>Gunneridae</taxon>
        <taxon>Pentapetalae</taxon>
        <taxon>asterids</taxon>
        <taxon>lamiids</taxon>
        <taxon>Gentianales</taxon>
        <taxon>Rubiaceae</taxon>
        <taxon>Cinchonoideae</taxon>
        <taxon>Cinchoneae</taxon>
        <taxon>Cinchona</taxon>
    </lineage>
</organism>
<gene>
    <name evidence="1" type="ORF">ACH5RR_001377</name>
</gene>
<comment type="caution">
    <text evidence="1">The sequence shown here is derived from an EMBL/GenBank/DDBJ whole genome shotgun (WGS) entry which is preliminary data.</text>
</comment>
<evidence type="ECO:0000313" key="1">
    <source>
        <dbReference type="EMBL" id="KAL3538011.1"/>
    </source>
</evidence>